<dbReference type="PATRIC" id="fig|1489064.4.peg.544"/>
<evidence type="ECO:0000313" key="3">
    <source>
        <dbReference type="Proteomes" id="UP000035444"/>
    </source>
</evidence>
<dbReference type="PANTHER" id="PTHR20883:SF48">
    <property type="entry name" value="ECTOINE DIOXYGENASE"/>
    <property type="match status" value="1"/>
</dbReference>
<comment type="cofactor">
    <cofactor evidence="1">
        <name>Fe(2+)</name>
        <dbReference type="ChEBI" id="CHEBI:29033"/>
    </cofactor>
</comment>
<dbReference type="AlphaFoldDB" id="A0A0H2MAH2"/>
<dbReference type="SUPFAM" id="SSF51197">
    <property type="entry name" value="Clavaminate synthase-like"/>
    <property type="match status" value="1"/>
</dbReference>
<dbReference type="InterPro" id="IPR008775">
    <property type="entry name" value="Phytyl_CoA_dOase-like"/>
</dbReference>
<sequence length="286" mass="32219">MGKHLTLEQIITYQEQGYLLPLDLFSLTEALDYRKEIENIEAQYKDGVGEYPLNQFFRINGQIVIPLLAQIAQTPKLLDAVEDILGPDLLIWSCELFIKEAGTDKTVSWHQDLTYWGMGETDDEITAWIAFSDVSKEAGCMRFIPGSHKQRIVPHYDTFNEDNLLSRGQEIAVDVNEDDAVYDELKPGQMSLHHGRLFHASGPNKSSDRRIGMAIRFVTPGIEHSSENKDFGMLVRGTDKQGNWINVAPPVQLFGANELKLYNEILTQQSSTLTAGAEQTVGLYNK</sequence>
<evidence type="ECO:0000256" key="1">
    <source>
        <dbReference type="ARBA" id="ARBA00001954"/>
    </source>
</evidence>
<organism evidence="2 3">
    <name type="scientific">Kiloniella spongiae</name>
    <dbReference type="NCBI Taxonomy" id="1489064"/>
    <lineage>
        <taxon>Bacteria</taxon>
        <taxon>Pseudomonadati</taxon>
        <taxon>Pseudomonadota</taxon>
        <taxon>Alphaproteobacteria</taxon>
        <taxon>Rhodospirillales</taxon>
        <taxon>Kiloniellaceae</taxon>
        <taxon>Kiloniella</taxon>
    </lineage>
</organism>
<dbReference type="Gene3D" id="2.60.120.620">
    <property type="entry name" value="q2cbj1_9rhob like domain"/>
    <property type="match status" value="1"/>
</dbReference>
<dbReference type="GO" id="GO:0005506">
    <property type="term" value="F:iron ion binding"/>
    <property type="evidence" value="ECO:0007669"/>
    <property type="project" value="UniProtKB-ARBA"/>
</dbReference>
<accession>A0A0H2MAH2</accession>
<protein>
    <recommendedName>
        <fullName evidence="4">Phytanoyl-CoA dioxygenase</fullName>
    </recommendedName>
</protein>
<dbReference type="OrthoDB" id="9791262at2"/>
<keyword evidence="3" id="KW-1185">Reference proteome</keyword>
<name>A0A0H2MAH2_9PROT</name>
<evidence type="ECO:0000313" key="2">
    <source>
        <dbReference type="EMBL" id="KLN59343.1"/>
    </source>
</evidence>
<dbReference type="Proteomes" id="UP000035444">
    <property type="component" value="Unassembled WGS sequence"/>
</dbReference>
<dbReference type="Pfam" id="PF05721">
    <property type="entry name" value="PhyH"/>
    <property type="match status" value="1"/>
</dbReference>
<comment type="caution">
    <text evidence="2">The sequence shown here is derived from an EMBL/GenBank/DDBJ whole genome shotgun (WGS) entry which is preliminary data.</text>
</comment>
<dbReference type="GO" id="GO:0016706">
    <property type="term" value="F:2-oxoglutarate-dependent dioxygenase activity"/>
    <property type="evidence" value="ECO:0007669"/>
    <property type="project" value="UniProtKB-ARBA"/>
</dbReference>
<dbReference type="STRING" id="1489064.WH96_17730"/>
<proteinExistence type="predicted"/>
<dbReference type="PANTHER" id="PTHR20883">
    <property type="entry name" value="PHYTANOYL-COA DIOXYGENASE DOMAIN CONTAINING 1"/>
    <property type="match status" value="1"/>
</dbReference>
<dbReference type="RefSeq" id="WP_047765575.1">
    <property type="nucleotide sequence ID" value="NZ_LAQL01000016.1"/>
</dbReference>
<reference evidence="2 3" key="1">
    <citation type="submission" date="2015-03" db="EMBL/GenBank/DDBJ databases">
        <title>Genome Sequence of Kiloniella spongiae MEBiC09566, isolated from a marine sponge.</title>
        <authorList>
            <person name="Shao Z."/>
            <person name="Wang L."/>
            <person name="Li X."/>
        </authorList>
    </citation>
    <scope>NUCLEOTIDE SEQUENCE [LARGE SCALE GENOMIC DNA]</scope>
    <source>
        <strain evidence="2 3">MEBiC09566</strain>
    </source>
</reference>
<gene>
    <name evidence="2" type="ORF">WH96_17730</name>
</gene>
<dbReference type="EMBL" id="LAQL01000016">
    <property type="protein sequence ID" value="KLN59343.1"/>
    <property type="molecule type" value="Genomic_DNA"/>
</dbReference>
<evidence type="ECO:0008006" key="4">
    <source>
        <dbReference type="Google" id="ProtNLM"/>
    </source>
</evidence>